<name>A0A0F9SSC6_9ZZZZ</name>
<dbReference type="AlphaFoldDB" id="A0A0F9SSC6"/>
<evidence type="ECO:0000313" key="1">
    <source>
        <dbReference type="EMBL" id="KKN32103.1"/>
    </source>
</evidence>
<dbReference type="EMBL" id="LAZR01002277">
    <property type="protein sequence ID" value="KKN32103.1"/>
    <property type="molecule type" value="Genomic_DNA"/>
</dbReference>
<organism evidence="1">
    <name type="scientific">marine sediment metagenome</name>
    <dbReference type="NCBI Taxonomy" id="412755"/>
    <lineage>
        <taxon>unclassified sequences</taxon>
        <taxon>metagenomes</taxon>
        <taxon>ecological metagenomes</taxon>
    </lineage>
</organism>
<reference evidence="1" key="1">
    <citation type="journal article" date="2015" name="Nature">
        <title>Complex archaea that bridge the gap between prokaryotes and eukaryotes.</title>
        <authorList>
            <person name="Spang A."/>
            <person name="Saw J.H."/>
            <person name="Jorgensen S.L."/>
            <person name="Zaremba-Niedzwiedzka K."/>
            <person name="Martijn J."/>
            <person name="Lind A.E."/>
            <person name="van Eijk R."/>
            <person name="Schleper C."/>
            <person name="Guy L."/>
            <person name="Ettema T.J."/>
        </authorList>
    </citation>
    <scope>NUCLEOTIDE SEQUENCE</scope>
</reference>
<proteinExistence type="predicted"/>
<protein>
    <submittedName>
        <fullName evidence="1">Uncharacterized protein</fullName>
    </submittedName>
</protein>
<sequence length="95" mass="10317">MANNSGDRLAAGILEAFWALGKLAKHRPCDGCLEVMEPDELVYRPAGFFRAHDAPNVTGLDLGIRETICVECAGKRRTFLAEALAIIDRGTEKGD</sequence>
<accession>A0A0F9SSC6</accession>
<gene>
    <name evidence="1" type="ORF">LCGC14_0817140</name>
</gene>
<comment type="caution">
    <text evidence="1">The sequence shown here is derived from an EMBL/GenBank/DDBJ whole genome shotgun (WGS) entry which is preliminary data.</text>
</comment>